<dbReference type="CDD" id="cd13585">
    <property type="entry name" value="PBP2_TMBP_like"/>
    <property type="match status" value="1"/>
</dbReference>
<dbReference type="RefSeq" id="WP_161982449.1">
    <property type="nucleotide sequence ID" value="NZ_BIFT01000002.1"/>
</dbReference>
<dbReference type="EMBL" id="BIFT01000002">
    <property type="protein sequence ID" value="GCE30041.1"/>
    <property type="molecule type" value="Genomic_DNA"/>
</dbReference>
<dbReference type="AlphaFoldDB" id="A0A402BF40"/>
<dbReference type="InterPro" id="IPR006059">
    <property type="entry name" value="SBP"/>
</dbReference>
<proteinExistence type="predicted"/>
<protein>
    <submittedName>
        <fullName evidence="1">Sugar ABC transporter substrate-binding protein</fullName>
    </submittedName>
</protein>
<evidence type="ECO:0000313" key="2">
    <source>
        <dbReference type="Proteomes" id="UP000287171"/>
    </source>
</evidence>
<sequence length="456" mass="50061">MAHFNMPPSFSYFTRRRFLQAAAATTTLAGASALLDACGTSSSPTSSSPVTITVMYNKAELSATQVALFQKQNPTIKVKQLEYDATVLNSMLAAGNPPDVIRTQGAPTIPNIAARGLATDLSDYFAKSSVIKEADLLSVNDVYRWNGHTEGQGPRYGMAKDWSQDAMFWYNKKTFDQAKVPYPSTTKPLSYDELLEIGKKLTVRDNGKIKVYGLDVIYGFTTQAHLMQMLAQRGKSLWSEDYTRANLTDSDAVAAIKWYVDWARAHVGPSPLDPDTNGSDTLFAADREAISLWGYWFGGALYSKYNNTLPDNVGFAPAPQFGSTPVNACFAGTGAWIPVKSKHKDEAWKFFEFFLGGPPAQDRVKSGFGLPALKSLLPELPQGTPAQKEAYTVEQAALPHQTVLHFSPYISDDAFEASFKQYIEPVMKGQADLNNAVRQLQTAVNQLAQQGKQQIS</sequence>
<dbReference type="SUPFAM" id="SSF53850">
    <property type="entry name" value="Periplasmic binding protein-like II"/>
    <property type="match status" value="1"/>
</dbReference>
<name>A0A402BF40_9CHLR</name>
<dbReference type="Proteomes" id="UP000287171">
    <property type="component" value="Unassembled WGS sequence"/>
</dbReference>
<gene>
    <name evidence="1" type="ORF">KDA_55250</name>
</gene>
<dbReference type="PANTHER" id="PTHR43649">
    <property type="entry name" value="ARABINOSE-BINDING PROTEIN-RELATED"/>
    <property type="match status" value="1"/>
</dbReference>
<organism evidence="1 2">
    <name type="scientific">Dictyobacter alpinus</name>
    <dbReference type="NCBI Taxonomy" id="2014873"/>
    <lineage>
        <taxon>Bacteria</taxon>
        <taxon>Bacillati</taxon>
        <taxon>Chloroflexota</taxon>
        <taxon>Ktedonobacteria</taxon>
        <taxon>Ktedonobacterales</taxon>
        <taxon>Dictyobacteraceae</taxon>
        <taxon>Dictyobacter</taxon>
    </lineage>
</organism>
<comment type="caution">
    <text evidence="1">The sequence shown here is derived from an EMBL/GenBank/DDBJ whole genome shotgun (WGS) entry which is preliminary data.</text>
</comment>
<evidence type="ECO:0000313" key="1">
    <source>
        <dbReference type="EMBL" id="GCE30041.1"/>
    </source>
</evidence>
<reference evidence="2" key="1">
    <citation type="submission" date="2018-12" db="EMBL/GenBank/DDBJ databases">
        <title>Tengunoibacter tsumagoiensis gen. nov., sp. nov., Dictyobacter kobayashii sp. nov., D. alpinus sp. nov., and D. joshuensis sp. nov. and description of Dictyobacteraceae fam. nov. within the order Ktedonobacterales isolated from Tengu-no-mugimeshi.</title>
        <authorList>
            <person name="Wang C.M."/>
            <person name="Zheng Y."/>
            <person name="Sakai Y."/>
            <person name="Toyoda A."/>
            <person name="Minakuchi Y."/>
            <person name="Abe K."/>
            <person name="Yokota A."/>
            <person name="Yabe S."/>
        </authorList>
    </citation>
    <scope>NUCLEOTIDE SEQUENCE [LARGE SCALE GENOMIC DNA]</scope>
    <source>
        <strain evidence="2">Uno16</strain>
    </source>
</reference>
<dbReference type="InterPro" id="IPR050490">
    <property type="entry name" value="Bact_solute-bd_prot1"/>
</dbReference>
<dbReference type="Gene3D" id="3.40.190.10">
    <property type="entry name" value="Periplasmic binding protein-like II"/>
    <property type="match status" value="1"/>
</dbReference>
<dbReference type="Pfam" id="PF01547">
    <property type="entry name" value="SBP_bac_1"/>
    <property type="match status" value="1"/>
</dbReference>
<dbReference type="PROSITE" id="PS51318">
    <property type="entry name" value="TAT"/>
    <property type="match status" value="1"/>
</dbReference>
<keyword evidence="2" id="KW-1185">Reference proteome</keyword>
<accession>A0A402BF40</accession>
<dbReference type="InterPro" id="IPR006311">
    <property type="entry name" value="TAT_signal"/>
</dbReference>